<dbReference type="EMBL" id="KB733454">
    <property type="protein sequence ID" value="ENI05657.1"/>
    <property type="molecule type" value="Genomic_DNA"/>
</dbReference>
<dbReference type="AlphaFoldDB" id="N4XKJ2"/>
<accession>N4XKJ2</accession>
<keyword evidence="2" id="KW-1185">Reference proteome</keyword>
<name>N4XKJ2_COCH4</name>
<protein>
    <submittedName>
        <fullName evidence="1">Uncharacterized protein</fullName>
    </submittedName>
</protein>
<gene>
    <name evidence="1" type="ORF">COCC4DRAFT_168682</name>
</gene>
<sequence>MVSIWRRTTPHKTTPWVTIIVYPECPDFKPLELDQNIINLRKKSILFASIKGSRRILVTVATLSRYPLIRPVWLHHMVQLAQPNR</sequence>
<organism evidence="1 2">
    <name type="scientific">Cochliobolus heterostrophus (strain C4 / ATCC 48331 / race T)</name>
    <name type="common">Southern corn leaf blight fungus</name>
    <name type="synonym">Bipolaris maydis</name>
    <dbReference type="NCBI Taxonomy" id="665024"/>
    <lineage>
        <taxon>Eukaryota</taxon>
        <taxon>Fungi</taxon>
        <taxon>Dikarya</taxon>
        <taxon>Ascomycota</taxon>
        <taxon>Pezizomycotina</taxon>
        <taxon>Dothideomycetes</taxon>
        <taxon>Pleosporomycetidae</taxon>
        <taxon>Pleosporales</taxon>
        <taxon>Pleosporineae</taxon>
        <taxon>Pleosporaceae</taxon>
        <taxon>Bipolaris</taxon>
    </lineage>
</organism>
<reference evidence="1 2" key="1">
    <citation type="journal article" date="2012" name="PLoS Pathog.">
        <title>Diverse lifestyles and strategies of plant pathogenesis encoded in the genomes of eighteen Dothideomycetes fungi.</title>
        <authorList>
            <person name="Ohm R.A."/>
            <person name="Feau N."/>
            <person name="Henrissat B."/>
            <person name="Schoch C.L."/>
            <person name="Horwitz B.A."/>
            <person name="Barry K.W."/>
            <person name="Condon B.J."/>
            <person name="Copeland A.C."/>
            <person name="Dhillon B."/>
            <person name="Glaser F."/>
            <person name="Hesse C.N."/>
            <person name="Kosti I."/>
            <person name="LaButti K."/>
            <person name="Lindquist E.A."/>
            <person name="Lucas S."/>
            <person name="Salamov A.A."/>
            <person name="Bradshaw R.E."/>
            <person name="Ciuffetti L."/>
            <person name="Hamelin R.C."/>
            <person name="Kema G.H.J."/>
            <person name="Lawrence C."/>
            <person name="Scott J.A."/>
            <person name="Spatafora J.W."/>
            <person name="Turgeon B.G."/>
            <person name="de Wit P.J.G.M."/>
            <person name="Zhong S."/>
            <person name="Goodwin S.B."/>
            <person name="Grigoriev I.V."/>
        </authorList>
    </citation>
    <scope>NUCLEOTIDE SEQUENCE [LARGE SCALE GENOMIC DNA]</scope>
    <source>
        <strain evidence="2">C4 / ATCC 48331 / race T</strain>
    </source>
</reference>
<evidence type="ECO:0000313" key="1">
    <source>
        <dbReference type="EMBL" id="ENI05657.1"/>
    </source>
</evidence>
<evidence type="ECO:0000313" key="2">
    <source>
        <dbReference type="Proteomes" id="UP000012338"/>
    </source>
</evidence>
<reference evidence="2" key="2">
    <citation type="journal article" date="2013" name="PLoS Genet.">
        <title>Comparative genome structure, secondary metabolite, and effector coding capacity across Cochliobolus pathogens.</title>
        <authorList>
            <person name="Condon B.J."/>
            <person name="Leng Y."/>
            <person name="Wu D."/>
            <person name="Bushley K.E."/>
            <person name="Ohm R.A."/>
            <person name="Otillar R."/>
            <person name="Martin J."/>
            <person name="Schackwitz W."/>
            <person name="Grimwood J."/>
            <person name="MohdZainudin N."/>
            <person name="Xue C."/>
            <person name="Wang R."/>
            <person name="Manning V.A."/>
            <person name="Dhillon B."/>
            <person name="Tu Z.J."/>
            <person name="Steffenson B.J."/>
            <person name="Salamov A."/>
            <person name="Sun H."/>
            <person name="Lowry S."/>
            <person name="LaButti K."/>
            <person name="Han J."/>
            <person name="Copeland A."/>
            <person name="Lindquist E."/>
            <person name="Barry K."/>
            <person name="Schmutz J."/>
            <person name="Baker S.E."/>
            <person name="Ciuffetti L.M."/>
            <person name="Grigoriev I.V."/>
            <person name="Zhong S."/>
            <person name="Turgeon B.G."/>
        </authorList>
    </citation>
    <scope>NUCLEOTIDE SEQUENCE [LARGE SCALE GENOMIC DNA]</scope>
    <source>
        <strain evidence="2">C4 / ATCC 48331 / race T</strain>
    </source>
</reference>
<proteinExistence type="predicted"/>
<dbReference type="Proteomes" id="UP000012338">
    <property type="component" value="Unassembled WGS sequence"/>
</dbReference>
<dbReference type="HOGENOM" id="CLU_2512451_0_0_1"/>